<reference evidence="2" key="1">
    <citation type="journal article" date="2012" name="Science">
        <title>The Paleozoic origin of enzymatic lignin decomposition reconstructed from 31 fungal genomes.</title>
        <authorList>
            <person name="Floudas D."/>
            <person name="Binder M."/>
            <person name="Riley R."/>
            <person name="Barry K."/>
            <person name="Blanchette R.A."/>
            <person name="Henrissat B."/>
            <person name="Martinez A.T."/>
            <person name="Otillar R."/>
            <person name="Spatafora J.W."/>
            <person name="Yadav J.S."/>
            <person name="Aerts A."/>
            <person name="Benoit I."/>
            <person name="Boyd A."/>
            <person name="Carlson A."/>
            <person name="Copeland A."/>
            <person name="Coutinho P.M."/>
            <person name="de Vries R.P."/>
            <person name="Ferreira P."/>
            <person name="Findley K."/>
            <person name="Foster B."/>
            <person name="Gaskell J."/>
            <person name="Glotzer D."/>
            <person name="Gorecki P."/>
            <person name="Heitman J."/>
            <person name="Hesse C."/>
            <person name="Hori C."/>
            <person name="Igarashi K."/>
            <person name="Jurgens J.A."/>
            <person name="Kallen N."/>
            <person name="Kersten P."/>
            <person name="Kohler A."/>
            <person name="Kuees U."/>
            <person name="Kumar T.K.A."/>
            <person name="Kuo A."/>
            <person name="LaButti K."/>
            <person name="Larrondo L.F."/>
            <person name="Lindquist E."/>
            <person name="Ling A."/>
            <person name="Lombard V."/>
            <person name="Lucas S."/>
            <person name="Lundell T."/>
            <person name="Martin R."/>
            <person name="McLaughlin D.J."/>
            <person name="Morgenstern I."/>
            <person name="Morin E."/>
            <person name="Murat C."/>
            <person name="Nagy L.G."/>
            <person name="Nolan M."/>
            <person name="Ohm R.A."/>
            <person name="Patyshakuliyeva A."/>
            <person name="Rokas A."/>
            <person name="Ruiz-Duenas F.J."/>
            <person name="Sabat G."/>
            <person name="Salamov A."/>
            <person name="Samejima M."/>
            <person name="Schmutz J."/>
            <person name="Slot J.C."/>
            <person name="St John F."/>
            <person name="Stenlid J."/>
            <person name="Sun H."/>
            <person name="Sun S."/>
            <person name="Syed K."/>
            <person name="Tsang A."/>
            <person name="Wiebenga A."/>
            <person name="Young D."/>
            <person name="Pisabarro A."/>
            <person name="Eastwood D.C."/>
            <person name="Martin F."/>
            <person name="Cullen D."/>
            <person name="Grigoriev I.V."/>
            <person name="Hibbett D.S."/>
        </authorList>
    </citation>
    <scope>NUCLEOTIDE SEQUENCE [LARGE SCALE GENOMIC DNA]</scope>
    <source>
        <strain evidence="2">TFB10046</strain>
    </source>
</reference>
<name>J0CU57_AURST</name>
<protein>
    <submittedName>
        <fullName evidence="1">Uncharacterized protein</fullName>
    </submittedName>
</protein>
<evidence type="ECO:0000313" key="2">
    <source>
        <dbReference type="Proteomes" id="UP000006514"/>
    </source>
</evidence>
<gene>
    <name evidence="1" type="ORF">AURDEDRAFT_177065</name>
</gene>
<organism evidence="1 2">
    <name type="scientific">Auricularia subglabra (strain TFB-10046 / SS5)</name>
    <name type="common">White-rot fungus</name>
    <name type="synonym">Auricularia delicata (strain TFB10046)</name>
    <dbReference type="NCBI Taxonomy" id="717982"/>
    <lineage>
        <taxon>Eukaryota</taxon>
        <taxon>Fungi</taxon>
        <taxon>Dikarya</taxon>
        <taxon>Basidiomycota</taxon>
        <taxon>Agaricomycotina</taxon>
        <taxon>Agaricomycetes</taxon>
        <taxon>Auriculariales</taxon>
        <taxon>Auriculariaceae</taxon>
        <taxon>Auricularia</taxon>
    </lineage>
</organism>
<dbReference type="InParanoid" id="J0CU57"/>
<dbReference type="Proteomes" id="UP000006514">
    <property type="component" value="Unassembled WGS sequence"/>
</dbReference>
<dbReference type="KEGG" id="adl:AURDEDRAFT_177065"/>
<evidence type="ECO:0000313" key="1">
    <source>
        <dbReference type="EMBL" id="EJD33871.1"/>
    </source>
</evidence>
<dbReference type="AlphaFoldDB" id="J0CU57"/>
<accession>J0CU57</accession>
<keyword evidence="2" id="KW-1185">Reference proteome</keyword>
<sequence length="107" mass="11778">MSPNCGLRACAAMPTRPTRRVCSHHPVAFEPAAADAVRLVVFVVAVYNALFGGVEARGRLEALDRQQDPERLPKLGVELPKQDEPTSVRVRKIADTDLAELTYDEHV</sequence>
<proteinExistence type="predicted"/>
<dbReference type="EMBL" id="JH688062">
    <property type="protein sequence ID" value="EJD33871.1"/>
    <property type="molecule type" value="Genomic_DNA"/>
</dbReference>